<keyword evidence="2" id="KW-1185">Reference proteome</keyword>
<sequence length="125" mass="14210">MLHHIKTQPAPPLLLLLPLPPPAALHCIKFYPSLPHMTSVPDLPPWLRSRQVAQKHPLGSLSPSAPWSEVWLSIQAEFLQAIPEEENSFVLSPSILGGIRTISEEEKSFVFKPFVTEIHFYHEFR</sequence>
<protein>
    <submittedName>
        <fullName evidence="1">Uncharacterized protein</fullName>
    </submittedName>
</protein>
<dbReference type="AlphaFoldDB" id="A0A5B7K7Q5"/>
<comment type="caution">
    <text evidence="1">The sequence shown here is derived from an EMBL/GenBank/DDBJ whole genome shotgun (WGS) entry which is preliminary data.</text>
</comment>
<gene>
    <name evidence="1" type="ORF">E2C01_096240</name>
</gene>
<dbReference type="Proteomes" id="UP000324222">
    <property type="component" value="Unassembled WGS sequence"/>
</dbReference>
<reference evidence="1 2" key="1">
    <citation type="submission" date="2019-05" db="EMBL/GenBank/DDBJ databases">
        <title>Another draft genome of Portunus trituberculatus and its Hox gene families provides insights of decapod evolution.</title>
        <authorList>
            <person name="Jeong J.-H."/>
            <person name="Song I."/>
            <person name="Kim S."/>
            <person name="Choi T."/>
            <person name="Kim D."/>
            <person name="Ryu S."/>
            <person name="Kim W."/>
        </authorList>
    </citation>
    <scope>NUCLEOTIDE SEQUENCE [LARGE SCALE GENOMIC DNA]</scope>
    <source>
        <tissue evidence="1">Muscle</tissue>
    </source>
</reference>
<name>A0A5B7K7Q5_PORTR</name>
<proteinExistence type="predicted"/>
<evidence type="ECO:0000313" key="2">
    <source>
        <dbReference type="Proteomes" id="UP000324222"/>
    </source>
</evidence>
<evidence type="ECO:0000313" key="1">
    <source>
        <dbReference type="EMBL" id="MPD00745.1"/>
    </source>
</evidence>
<accession>A0A5B7K7Q5</accession>
<dbReference type="EMBL" id="VSRR010124200">
    <property type="protein sequence ID" value="MPD00745.1"/>
    <property type="molecule type" value="Genomic_DNA"/>
</dbReference>
<organism evidence="1 2">
    <name type="scientific">Portunus trituberculatus</name>
    <name type="common">Swimming crab</name>
    <name type="synonym">Neptunus trituberculatus</name>
    <dbReference type="NCBI Taxonomy" id="210409"/>
    <lineage>
        <taxon>Eukaryota</taxon>
        <taxon>Metazoa</taxon>
        <taxon>Ecdysozoa</taxon>
        <taxon>Arthropoda</taxon>
        <taxon>Crustacea</taxon>
        <taxon>Multicrustacea</taxon>
        <taxon>Malacostraca</taxon>
        <taxon>Eumalacostraca</taxon>
        <taxon>Eucarida</taxon>
        <taxon>Decapoda</taxon>
        <taxon>Pleocyemata</taxon>
        <taxon>Brachyura</taxon>
        <taxon>Eubrachyura</taxon>
        <taxon>Portunoidea</taxon>
        <taxon>Portunidae</taxon>
        <taxon>Portuninae</taxon>
        <taxon>Portunus</taxon>
    </lineage>
</organism>